<evidence type="ECO:0000313" key="5">
    <source>
        <dbReference type="EMBL" id="OEH82855.1"/>
    </source>
</evidence>
<dbReference type="Pfam" id="PF02780">
    <property type="entry name" value="Transketolase_C"/>
    <property type="match status" value="1"/>
</dbReference>
<dbReference type="FunFam" id="3.40.50.970:FF:000129">
    <property type="entry name" value="Transketolase"/>
    <property type="match status" value="1"/>
</dbReference>
<dbReference type="SMART" id="SM00861">
    <property type="entry name" value="Transket_pyr"/>
    <property type="match status" value="1"/>
</dbReference>
<sequence length="329" mass="36619">MKIESGVHSKNMINFAKEHDDVVVLSADLGSSCEIKDFAEELPEKYFSMGIAEQNMLSWAAGMAKEGLHPFLHTFAVFLYRRPLDQLEMSIAYPNLPVALLGFVPGITTPGGVTHQSIEDIGILRTIPNMSIFDCGDATDIDAVLRICKEVNGPIYVRMLRGEIPRLFDPSQPTEFNKGRLISQGTDIALFSSSICTEEAMRATQWLEKQGISVQHVHVTTLKPFTDPLIVETLKKVKYGAVTMENHTIIGGLGTAVGEVILDNQLNTRLVKVGINDEWTHGASKPYLMKKYSLDATALIRGIEKLLDRKLDLDEKELEEIRLEDYDAV</sequence>
<evidence type="ECO:0000313" key="6">
    <source>
        <dbReference type="Proteomes" id="UP000095256"/>
    </source>
</evidence>
<reference evidence="5 6" key="1">
    <citation type="submission" date="2016-09" db="EMBL/GenBank/DDBJ databases">
        <authorList>
            <person name="Capua I."/>
            <person name="De Benedictis P."/>
            <person name="Joannis T."/>
            <person name="Lombin L.H."/>
            <person name="Cattoli G."/>
        </authorList>
    </citation>
    <scope>NUCLEOTIDE SEQUENCE [LARGE SCALE GENOMIC DNA]</scope>
    <source>
        <strain evidence="5 6">LMG 25899</strain>
    </source>
</reference>
<evidence type="ECO:0000259" key="4">
    <source>
        <dbReference type="SMART" id="SM00861"/>
    </source>
</evidence>
<dbReference type="STRING" id="762845.BCR26_11565"/>
<dbReference type="AlphaFoldDB" id="A0A1E5KYB8"/>
<dbReference type="OrthoDB" id="9803371at2"/>
<keyword evidence="6" id="KW-1185">Reference proteome</keyword>
<dbReference type="CDD" id="cd07033">
    <property type="entry name" value="TPP_PYR_DXS_TK_like"/>
    <property type="match status" value="1"/>
</dbReference>
<name>A0A1E5KYB8_9ENTE</name>
<dbReference type="InterPro" id="IPR051157">
    <property type="entry name" value="PDH/Transketolase"/>
</dbReference>
<comment type="cofactor">
    <cofactor evidence="1">
        <name>thiamine diphosphate</name>
        <dbReference type="ChEBI" id="CHEBI:58937"/>
    </cofactor>
</comment>
<dbReference type="Gene3D" id="3.40.50.970">
    <property type="match status" value="1"/>
</dbReference>
<feature type="domain" description="Transketolase-like pyrimidine-binding" evidence="4">
    <location>
        <begin position="3"/>
        <end position="167"/>
    </location>
</feature>
<dbReference type="EMBL" id="MIEK01000014">
    <property type="protein sequence ID" value="OEH82855.1"/>
    <property type="molecule type" value="Genomic_DNA"/>
</dbReference>
<dbReference type="InterPro" id="IPR033248">
    <property type="entry name" value="Transketolase_C"/>
</dbReference>
<evidence type="ECO:0000256" key="1">
    <source>
        <dbReference type="ARBA" id="ARBA00001964"/>
    </source>
</evidence>
<dbReference type="SUPFAM" id="SSF52518">
    <property type="entry name" value="Thiamin diphosphate-binding fold (THDP-binding)"/>
    <property type="match status" value="1"/>
</dbReference>
<dbReference type="PANTHER" id="PTHR43825:SF1">
    <property type="entry name" value="TRANSKETOLASE-LIKE PYRIMIDINE-BINDING DOMAIN-CONTAINING PROTEIN"/>
    <property type="match status" value="1"/>
</dbReference>
<dbReference type="RefSeq" id="WP_069698204.1">
    <property type="nucleotide sequence ID" value="NZ_JAGGMA010000050.1"/>
</dbReference>
<protein>
    <submittedName>
        <fullName evidence="5">Transketolase</fullName>
    </submittedName>
</protein>
<organism evidence="5 6">
    <name type="scientific">Enterococcus rivorum</name>
    <dbReference type="NCBI Taxonomy" id="762845"/>
    <lineage>
        <taxon>Bacteria</taxon>
        <taxon>Bacillati</taxon>
        <taxon>Bacillota</taxon>
        <taxon>Bacilli</taxon>
        <taxon>Lactobacillales</taxon>
        <taxon>Enterococcaceae</taxon>
        <taxon>Enterococcus</taxon>
    </lineage>
</organism>
<dbReference type="PANTHER" id="PTHR43825">
    <property type="entry name" value="PYRUVATE DEHYDROGENASE E1 COMPONENT"/>
    <property type="match status" value="1"/>
</dbReference>
<dbReference type="SUPFAM" id="SSF52922">
    <property type="entry name" value="TK C-terminal domain-like"/>
    <property type="match status" value="1"/>
</dbReference>
<evidence type="ECO:0000256" key="2">
    <source>
        <dbReference type="ARBA" id="ARBA00007131"/>
    </source>
</evidence>
<dbReference type="Gene3D" id="3.40.50.920">
    <property type="match status" value="1"/>
</dbReference>
<dbReference type="InterPro" id="IPR029061">
    <property type="entry name" value="THDP-binding"/>
</dbReference>
<dbReference type="InterPro" id="IPR005475">
    <property type="entry name" value="Transketolase-like_Pyr-bd"/>
</dbReference>
<accession>A0A1E5KYB8</accession>
<dbReference type="Pfam" id="PF02779">
    <property type="entry name" value="Transket_pyr"/>
    <property type="match status" value="1"/>
</dbReference>
<dbReference type="Proteomes" id="UP000095256">
    <property type="component" value="Unassembled WGS sequence"/>
</dbReference>
<comment type="similarity">
    <text evidence="2">Belongs to the transketolase family.</text>
</comment>
<dbReference type="InterPro" id="IPR009014">
    <property type="entry name" value="Transketo_C/PFOR_II"/>
</dbReference>
<evidence type="ECO:0000256" key="3">
    <source>
        <dbReference type="ARBA" id="ARBA00023052"/>
    </source>
</evidence>
<comment type="caution">
    <text evidence="5">The sequence shown here is derived from an EMBL/GenBank/DDBJ whole genome shotgun (WGS) entry which is preliminary data.</text>
</comment>
<proteinExistence type="inferred from homology"/>
<keyword evidence="3" id="KW-0786">Thiamine pyrophosphate</keyword>
<gene>
    <name evidence="5" type="ORF">BCR26_11565</name>
</gene>